<gene>
    <name evidence="1" type="ORF">UY3_07059</name>
</gene>
<sequence length="74" mass="8079">MPSTDANRPDSAYGSTYTTGMALAGSFPGMRSIPVVQSVLDEDGKERETFLISVDNTDIIPPHPLPKDKRFPNK</sequence>
<reference evidence="2" key="1">
    <citation type="journal article" date="2013" name="Nat. Genet.">
        <title>The draft genomes of soft-shell turtle and green sea turtle yield insights into the development and evolution of the turtle-specific body plan.</title>
        <authorList>
            <person name="Wang Z."/>
            <person name="Pascual-Anaya J."/>
            <person name="Zadissa A."/>
            <person name="Li W."/>
            <person name="Niimura Y."/>
            <person name="Huang Z."/>
            <person name="Li C."/>
            <person name="White S."/>
            <person name="Xiong Z."/>
            <person name="Fang D."/>
            <person name="Wang B."/>
            <person name="Ming Y."/>
            <person name="Chen Y."/>
            <person name="Zheng Y."/>
            <person name="Kuraku S."/>
            <person name="Pignatelli M."/>
            <person name="Herrero J."/>
            <person name="Beal K."/>
            <person name="Nozawa M."/>
            <person name="Li Q."/>
            <person name="Wang J."/>
            <person name="Zhang H."/>
            <person name="Yu L."/>
            <person name="Shigenobu S."/>
            <person name="Wang J."/>
            <person name="Liu J."/>
            <person name="Flicek P."/>
            <person name="Searle S."/>
            <person name="Wang J."/>
            <person name="Kuratani S."/>
            <person name="Yin Y."/>
            <person name="Aken B."/>
            <person name="Zhang G."/>
            <person name="Irie N."/>
        </authorList>
    </citation>
    <scope>NUCLEOTIDE SEQUENCE [LARGE SCALE GENOMIC DNA]</scope>
</reference>
<organism evidence="1 2">
    <name type="scientific">Chelonia mydas</name>
    <name type="common">Green sea-turtle</name>
    <name type="synonym">Chelonia agassizi</name>
    <dbReference type="NCBI Taxonomy" id="8469"/>
    <lineage>
        <taxon>Eukaryota</taxon>
        <taxon>Metazoa</taxon>
        <taxon>Chordata</taxon>
        <taxon>Craniata</taxon>
        <taxon>Vertebrata</taxon>
        <taxon>Euteleostomi</taxon>
        <taxon>Archelosauria</taxon>
        <taxon>Testudinata</taxon>
        <taxon>Testudines</taxon>
        <taxon>Cryptodira</taxon>
        <taxon>Durocryptodira</taxon>
        <taxon>Americhelydia</taxon>
        <taxon>Chelonioidea</taxon>
        <taxon>Cheloniidae</taxon>
        <taxon>Chelonia</taxon>
    </lineage>
</organism>
<evidence type="ECO:0000313" key="2">
    <source>
        <dbReference type="Proteomes" id="UP000031443"/>
    </source>
</evidence>
<dbReference type="EMBL" id="KB527578">
    <property type="protein sequence ID" value="EMP35822.1"/>
    <property type="molecule type" value="Genomic_DNA"/>
</dbReference>
<evidence type="ECO:0000313" key="1">
    <source>
        <dbReference type="EMBL" id="EMP35822.1"/>
    </source>
</evidence>
<proteinExistence type="predicted"/>
<name>M7C5Q0_CHEMY</name>
<keyword evidence="2" id="KW-1185">Reference proteome</keyword>
<dbReference type="AlphaFoldDB" id="M7C5Q0"/>
<dbReference type="Proteomes" id="UP000031443">
    <property type="component" value="Unassembled WGS sequence"/>
</dbReference>
<accession>M7C5Q0</accession>
<protein>
    <submittedName>
        <fullName evidence="1">Uncharacterized protein</fullName>
    </submittedName>
</protein>